<protein>
    <submittedName>
        <fullName evidence="5">Glycosyl hydrolase</fullName>
    </submittedName>
</protein>
<dbReference type="PANTHER" id="PTHR47199:SF2">
    <property type="entry name" value="PHOTOSYSTEM II STABILITY_ASSEMBLY FACTOR HCF136, CHLOROPLASTIC"/>
    <property type="match status" value="1"/>
</dbReference>
<dbReference type="GO" id="GO:0015979">
    <property type="term" value="P:photosynthesis"/>
    <property type="evidence" value="ECO:0007669"/>
    <property type="project" value="UniProtKB-KW"/>
</dbReference>
<dbReference type="Proteomes" id="UP000305198">
    <property type="component" value="Unassembled WGS sequence"/>
</dbReference>
<proteinExistence type="predicted"/>
<evidence type="ECO:0000313" key="6">
    <source>
        <dbReference type="Proteomes" id="UP000305198"/>
    </source>
</evidence>
<dbReference type="Gene3D" id="2.130.10.10">
    <property type="entry name" value="YVTN repeat-like/Quinoprotein amine dehydrogenase"/>
    <property type="match status" value="1"/>
</dbReference>
<feature type="signal peptide" evidence="3">
    <location>
        <begin position="1"/>
        <end position="20"/>
    </location>
</feature>
<comment type="caution">
    <text evidence="5">The sequence shown here is derived from an EMBL/GenBank/DDBJ whole genome shotgun (WGS) entry which is preliminary data.</text>
</comment>
<keyword evidence="2" id="KW-0604">Photosystem II</keyword>
<evidence type="ECO:0000256" key="1">
    <source>
        <dbReference type="ARBA" id="ARBA00022531"/>
    </source>
</evidence>
<dbReference type="AlphaFoldDB" id="A0A4U0YJC7"/>
<reference evidence="5 6" key="1">
    <citation type="submission" date="2019-04" db="EMBL/GenBank/DDBJ databases">
        <title>Crypto-aerobic microbial life in anoxic (sulfidic) marine sediments.</title>
        <authorList>
            <person name="Bhattacharya S."/>
            <person name="Roy C."/>
            <person name="Mondal N."/>
            <person name="Sarkar J."/>
            <person name="Mandal S."/>
            <person name="Rameez M.J."/>
            <person name="Ghosh W."/>
        </authorList>
    </citation>
    <scope>NUCLEOTIDE SEQUENCE [LARGE SCALE GENOMIC DNA]</scope>
    <source>
        <strain evidence="5 6">SBBB</strain>
    </source>
</reference>
<dbReference type="InterPro" id="IPR028203">
    <property type="entry name" value="PSII_CF48-like_dom"/>
</dbReference>
<organism evidence="5 6">
    <name type="scientific">Halopseudomonas bauzanensis</name>
    <dbReference type="NCBI Taxonomy" id="653930"/>
    <lineage>
        <taxon>Bacteria</taxon>
        <taxon>Pseudomonadati</taxon>
        <taxon>Pseudomonadota</taxon>
        <taxon>Gammaproteobacteria</taxon>
        <taxon>Pseudomonadales</taxon>
        <taxon>Pseudomonadaceae</taxon>
        <taxon>Halopseudomonas</taxon>
    </lineage>
</organism>
<feature type="chain" id="PRO_5021011739" evidence="3">
    <location>
        <begin position="21"/>
        <end position="348"/>
    </location>
</feature>
<dbReference type="EMBL" id="SWAV01000002">
    <property type="protein sequence ID" value="TKA92212.1"/>
    <property type="molecule type" value="Genomic_DNA"/>
</dbReference>
<evidence type="ECO:0000256" key="3">
    <source>
        <dbReference type="SAM" id="SignalP"/>
    </source>
</evidence>
<evidence type="ECO:0000313" key="5">
    <source>
        <dbReference type="EMBL" id="TKA92212.1"/>
    </source>
</evidence>
<dbReference type="InterPro" id="IPR015943">
    <property type="entry name" value="WD40/YVTN_repeat-like_dom_sf"/>
</dbReference>
<keyword evidence="3" id="KW-0732">Signal</keyword>
<gene>
    <name evidence="5" type="ORF">FA869_07405</name>
</gene>
<sequence length="348" mass="38095">MFRKTLITLGAVLVSSATLAGIPLPLDRPAVEDLDHALTNRLLAIEPADSRLVAVGRRGHILTSDDGGQSWAQQPVPVASDLVATHFRNAQLGWVVGHDGVVLKTEDGGESWRKVLDGRQAAVLIGEFRENHSDLSEEAVFEYERFEMEGSDKPFLTVHFTDDKRGVVLGAFNYAFFTEDGGETWVPFSHRIDNPMGFHIYAAFEHQGVLHAVGEKGLLLRWDAEVERLVALESPYEGSWFGGVSLGDQILLFGLRGSAYTGSPESGWQRLKLDTEDSFNNADVISQDAALLVGQAGKVFRIDRQGEDFISEELSPGGMPLYDVELSGNALVLVGARGVRQFSLQSDK</sequence>
<evidence type="ECO:0000259" key="4">
    <source>
        <dbReference type="Pfam" id="PF14870"/>
    </source>
</evidence>
<dbReference type="RefSeq" id="WP_136869181.1">
    <property type="nucleotide sequence ID" value="NZ_SWAV01000002.1"/>
</dbReference>
<dbReference type="PANTHER" id="PTHR47199">
    <property type="entry name" value="PHOTOSYSTEM II STABILITY/ASSEMBLY FACTOR HCF136, CHLOROPLASTIC"/>
    <property type="match status" value="1"/>
</dbReference>
<dbReference type="SUPFAM" id="SSF110296">
    <property type="entry name" value="Oligoxyloglucan reducing end-specific cellobiohydrolase"/>
    <property type="match status" value="1"/>
</dbReference>
<feature type="domain" description="Photosynthesis system II assembly factor Ycf48/Hcf136-like" evidence="4">
    <location>
        <begin position="54"/>
        <end position="115"/>
    </location>
</feature>
<accession>A0A4U0YJC7</accession>
<dbReference type="GO" id="GO:0009523">
    <property type="term" value="C:photosystem II"/>
    <property type="evidence" value="ECO:0007669"/>
    <property type="project" value="UniProtKB-KW"/>
</dbReference>
<name>A0A4U0YJC7_9GAMM</name>
<dbReference type="Pfam" id="PF14870">
    <property type="entry name" value="PSII_BNR"/>
    <property type="match status" value="1"/>
</dbReference>
<keyword evidence="1" id="KW-0602">Photosynthesis</keyword>
<dbReference type="GO" id="GO:0016787">
    <property type="term" value="F:hydrolase activity"/>
    <property type="evidence" value="ECO:0007669"/>
    <property type="project" value="UniProtKB-KW"/>
</dbReference>
<keyword evidence="5" id="KW-0378">Hydrolase</keyword>
<evidence type="ECO:0000256" key="2">
    <source>
        <dbReference type="ARBA" id="ARBA00023276"/>
    </source>
</evidence>